<feature type="domain" description="Fibronectin type-III" evidence="2">
    <location>
        <begin position="663"/>
        <end position="756"/>
    </location>
</feature>
<dbReference type="PANTHER" id="PTHR31594:SF16">
    <property type="entry name" value="SI:CH211-281L24.3"/>
    <property type="match status" value="1"/>
</dbReference>
<dbReference type="CDD" id="cd00063">
    <property type="entry name" value="FN3"/>
    <property type="match status" value="3"/>
</dbReference>
<feature type="region of interest" description="Disordered" evidence="1">
    <location>
        <begin position="14"/>
        <end position="41"/>
    </location>
</feature>
<dbReference type="Gene3D" id="2.60.40.10">
    <property type="entry name" value="Immunoglobulins"/>
    <property type="match status" value="3"/>
</dbReference>
<feature type="compositionally biased region" description="Polar residues" evidence="1">
    <location>
        <begin position="19"/>
        <end position="35"/>
    </location>
</feature>
<proteinExistence type="predicted"/>
<dbReference type="EMBL" id="JAHDVG010000474">
    <property type="protein sequence ID" value="KAH1176916.1"/>
    <property type="molecule type" value="Genomic_DNA"/>
</dbReference>
<accession>A0A9D3XC13</accession>
<dbReference type="Pfam" id="PF24674">
    <property type="entry name" value="MACPF_SNTX"/>
    <property type="match status" value="1"/>
</dbReference>
<evidence type="ECO:0000313" key="4">
    <source>
        <dbReference type="Proteomes" id="UP000827986"/>
    </source>
</evidence>
<feature type="domain" description="Fibronectin type-III" evidence="2">
    <location>
        <begin position="35"/>
        <end position="137"/>
    </location>
</feature>
<comment type="caution">
    <text evidence="3">The sequence shown here is derived from an EMBL/GenBank/DDBJ whole genome shotgun (WGS) entry which is preliminary data.</text>
</comment>
<dbReference type="Pfam" id="PF21109">
    <property type="entry name" value="Stonustoxin_helical"/>
    <property type="match status" value="1"/>
</dbReference>
<dbReference type="InterPro" id="IPR052090">
    <property type="entry name" value="Cytolytic_pore-forming_toxin"/>
</dbReference>
<keyword evidence="4" id="KW-1185">Reference proteome</keyword>
<dbReference type="PANTHER" id="PTHR31594">
    <property type="entry name" value="AIG1-TYPE G DOMAIN-CONTAINING PROTEIN"/>
    <property type="match status" value="1"/>
</dbReference>
<dbReference type="SUPFAM" id="SSF49265">
    <property type="entry name" value="Fibronectin type III"/>
    <property type="match status" value="2"/>
</dbReference>
<reference evidence="3" key="1">
    <citation type="submission" date="2021-09" db="EMBL/GenBank/DDBJ databases">
        <title>The genome of Mauremys mutica provides insights into the evolution of semi-aquatic lifestyle.</title>
        <authorList>
            <person name="Gong S."/>
            <person name="Gao Y."/>
        </authorList>
    </citation>
    <scope>NUCLEOTIDE SEQUENCE</scope>
    <source>
        <strain evidence="3">MM-2020</strain>
        <tissue evidence="3">Muscle</tissue>
    </source>
</reference>
<feature type="domain" description="Fibronectin type-III" evidence="2">
    <location>
        <begin position="758"/>
        <end position="860"/>
    </location>
</feature>
<feature type="region of interest" description="Disordered" evidence="1">
    <location>
        <begin position="742"/>
        <end position="766"/>
    </location>
</feature>
<dbReference type="InterPro" id="IPR040581">
    <property type="entry name" value="Thioredoxin_11"/>
</dbReference>
<dbReference type="InterPro" id="IPR003961">
    <property type="entry name" value="FN3_dom"/>
</dbReference>
<dbReference type="InterPro" id="IPR036116">
    <property type="entry name" value="FN3_sf"/>
</dbReference>
<dbReference type="Proteomes" id="UP000827986">
    <property type="component" value="Unassembled WGS sequence"/>
</dbReference>
<dbReference type="AlphaFoldDB" id="A0A9D3XC13"/>
<name>A0A9D3XC13_9SAUR</name>
<gene>
    <name evidence="3" type="ORF">KIL84_010618</name>
</gene>
<dbReference type="Pfam" id="PF18078">
    <property type="entry name" value="Thioredoxin_11"/>
    <property type="match status" value="1"/>
</dbReference>
<dbReference type="InterPro" id="IPR056072">
    <property type="entry name" value="SNTX_MACPF/CDC-like_dom"/>
</dbReference>
<dbReference type="InterPro" id="IPR013783">
    <property type="entry name" value="Ig-like_fold"/>
</dbReference>
<evidence type="ECO:0000259" key="2">
    <source>
        <dbReference type="PROSITE" id="PS50853"/>
    </source>
</evidence>
<organism evidence="3 4">
    <name type="scientific">Mauremys mutica</name>
    <name type="common">yellowpond turtle</name>
    <dbReference type="NCBI Taxonomy" id="74926"/>
    <lineage>
        <taxon>Eukaryota</taxon>
        <taxon>Metazoa</taxon>
        <taxon>Chordata</taxon>
        <taxon>Craniata</taxon>
        <taxon>Vertebrata</taxon>
        <taxon>Euteleostomi</taxon>
        <taxon>Archelosauria</taxon>
        <taxon>Testudinata</taxon>
        <taxon>Testudines</taxon>
        <taxon>Cryptodira</taxon>
        <taxon>Durocryptodira</taxon>
        <taxon>Testudinoidea</taxon>
        <taxon>Geoemydidae</taxon>
        <taxon>Geoemydinae</taxon>
        <taxon>Mauremys</taxon>
    </lineage>
</organism>
<protein>
    <recommendedName>
        <fullName evidence="2">Fibronectin type-III domain-containing protein</fullName>
    </recommendedName>
</protein>
<dbReference type="PRINTS" id="PR00014">
    <property type="entry name" value="FNTYPEIII"/>
</dbReference>
<dbReference type="PROSITE" id="PS50853">
    <property type="entry name" value="FN3"/>
    <property type="match status" value="3"/>
</dbReference>
<sequence>MLYDCRSDKLIPVSKPGLSESSDVSDTVKTLSTSPPGKPGKITVDPSAITLTWECPTVVGEGVIISEYKVEYKEESTDMSHEGKDEWMEQRTGEKTEFCNIYGLKPQTPYRFRVSAVCEDETLSDPSEEIYISTIKVWANLPVTSLASVENAAIEMPALGRPFQLGMLYDCRTDSIIPGITLLDSAALRKDVNMQKQYTTEFQVIASDTIAEKASALHAGESLKASLLCGLVEMTGSALYLRDTRKSRRQVRVTLQYKMTTRSEHLTMSHLGQQVSYPAVFDQGKATHVVTAVLYGAQAFFVFDREVSSSESVEEIQGKMKLTIEKIPKISEKDGESKMEDKEIENTEKIICTFYSDFGLENNPVTYQDAIKVYSSLPKLLGDNGEKAVPVTVWLYPLIKQDSRSTQLIREISVRLISNVEAVMEHLTELDVRCNDMMKDRTATTFPEIKRKIQQFQALCNQYRQAFQHQLSELLPSIRGGGAEEGALGDILSSKEQSPFNTQRLNEYLDKKMQEMKFVKSYLTFLNDMDIISSKTELNRVLCNPMHKYLVSFTFTSLHEEEPYLSVLNDWIQTQNIEKTHDRASASSACENSKSSQWFEDEERHQRARKSVHFFSSFAHVNKSNGKTRFCVISVPDKDNPGASIYLYEDGELISINFEPPSKPRPPRIDGIRHDRVQLMFNPAAYGRAAISGYRAEYRIVGQENWTAVTVNNTQVTFTVTGLRANTEYQFRYAAVSKPGLSESSDVSDPVKTLPTCPPGKPGKTTVDSSAITLTWQNPSVTGDGVSIREYKVEYKEQAGHTRHKEEVKWLERRTGERTGSFDIDGLSPETPYRFRVSAVCVDGAVSDPSEETCISTLMKGKHLSKSAYYSFNYSPLVPGATGSVPAN</sequence>
<evidence type="ECO:0000256" key="1">
    <source>
        <dbReference type="SAM" id="MobiDB-lite"/>
    </source>
</evidence>
<dbReference type="InterPro" id="IPR048997">
    <property type="entry name" value="Stonustoxin-like_helical"/>
</dbReference>
<dbReference type="SMART" id="SM00060">
    <property type="entry name" value="FN3"/>
    <property type="match status" value="3"/>
</dbReference>
<evidence type="ECO:0000313" key="3">
    <source>
        <dbReference type="EMBL" id="KAH1176916.1"/>
    </source>
</evidence>
<dbReference type="Pfam" id="PF00041">
    <property type="entry name" value="fn3"/>
    <property type="match status" value="3"/>
</dbReference>